<proteinExistence type="predicted"/>
<feature type="compositionally biased region" description="Low complexity" evidence="1">
    <location>
        <begin position="211"/>
        <end position="220"/>
    </location>
</feature>
<protein>
    <recommendedName>
        <fullName evidence="3">VWFA domain-containing protein</fullName>
    </recommendedName>
</protein>
<dbReference type="SUPFAM" id="SSF53300">
    <property type="entry name" value="vWA-like"/>
    <property type="match status" value="1"/>
</dbReference>
<keyword evidence="2" id="KW-0812">Transmembrane</keyword>
<evidence type="ECO:0000256" key="1">
    <source>
        <dbReference type="SAM" id="MobiDB-lite"/>
    </source>
</evidence>
<feature type="transmembrane region" description="Helical" evidence="2">
    <location>
        <begin position="1232"/>
        <end position="1253"/>
    </location>
</feature>
<reference evidence="4 5" key="1">
    <citation type="submission" date="2024-03" db="EMBL/GenBank/DDBJ databases">
        <title>The Genome Sequence of Enterococcus sp. DIV2402.</title>
        <authorList>
            <consortium name="The Broad Institute Genomics Platform"/>
            <consortium name="The Broad Institute Microbial Omics Core"/>
            <consortium name="The Broad Institute Genomic Center for Infectious Diseases"/>
            <person name="Earl A."/>
            <person name="Manson A."/>
            <person name="Gilmore M."/>
            <person name="Schwartman J."/>
            <person name="Shea T."/>
            <person name="Abouelleil A."/>
            <person name="Cao P."/>
            <person name="Chapman S."/>
            <person name="Cusick C."/>
            <person name="Young S."/>
            <person name="Neafsey D."/>
            <person name="Nusbaum C."/>
            <person name="Birren B."/>
        </authorList>
    </citation>
    <scope>NUCLEOTIDE SEQUENCE [LARGE SCALE GENOMIC DNA]</scope>
    <source>
        <strain evidence="4 5">DIV2402</strain>
    </source>
</reference>
<keyword evidence="2" id="KW-1133">Transmembrane helix</keyword>
<evidence type="ECO:0000313" key="4">
    <source>
        <dbReference type="EMBL" id="WYJ77646.1"/>
    </source>
</evidence>
<dbReference type="InterPro" id="IPR036465">
    <property type="entry name" value="vWFA_dom_sf"/>
</dbReference>
<name>A0ABZ2ST76_9ENTE</name>
<dbReference type="InterPro" id="IPR013783">
    <property type="entry name" value="Ig-like_fold"/>
</dbReference>
<dbReference type="SMART" id="SM00327">
    <property type="entry name" value="VWA"/>
    <property type="match status" value="1"/>
</dbReference>
<evidence type="ECO:0000256" key="2">
    <source>
        <dbReference type="SAM" id="Phobius"/>
    </source>
</evidence>
<dbReference type="Pfam" id="PF00092">
    <property type="entry name" value="VWA"/>
    <property type="match status" value="1"/>
</dbReference>
<dbReference type="InterPro" id="IPR049319">
    <property type="entry name" value="GBS104-like_Ig"/>
</dbReference>
<sequence>MRKKHFIGFVLLVLIINFLLPLTQAYQVFGDEKETISEKIIDTPELKINYVSSETNEKINWKFNYSYQKTANTKQKLKLELIADGKSIPFQSVDGWNYENNWFVQDEFSETATGTVELVTELSVTNVMLRIQADELSETETITTDVFTSEIEGPHQLRLPVVNPKNEIPVESTTIESSEIEMTNTQQEEAVTDDKPNSTARTESEQESLDSTEPSQTTTSSEKETTEENLDANSDTFEPNGNFSIASSLDSLTNYPAINPEYTTNENGTYPKHYWNPTNNQTVRNHQGKKFGASGWDGNNSWDGNSNNVTDSYIEYGGTGQDADFAIRKYAKETSTPGLYDVYLNVRGNQKENIEPVDIVLVVDMSGSMEPSSSNGWNDRAGAVRAGVKEFFQLINQAGIGNYVNVGFVGYSSPGYVDLIQQPIKPVSDTQHVTNINNALSQTFNGGTFTQNGIEKGNDMLLSSTNSNKMMILLTDGVPTFSKRVTQAVMENGTVYGTSFHNSHQDQPGNTSGLRSGAFNSWSNYTAGTSSNSDPNIIPPNSGNGRYYDTTNGIRIWNTWAATLGAAKIAQNSGSILHTLGIQLGADLNYLTEAQVRARASLLASPGLYRDAETTAEVTDYLLEQAQNVVASFNTIVDGSIIDPIGTQFSYDSTNVTVRSVGSTNISNLPTAAISNGKLDVTELNLGKGQEVQFHYQVRINTEDEDFTPEKWYPMNGPTKLTPDGNNPNNQIDFGIPSAKAPGIKLNLKKIWEEYDKDTSHRPDYLDFSVERSKTITNEAWKTGYLRLVSSESDTWERQNIEKISKTQGGQETLWLPKFNNQGNDFIYKFSELNVPDGYEATSNEDGTTWINRKIFTPLGLKIVKISDQESQPLTGAQFKLTGGNLPNEGVLLTDKQDGTYQLEETKLELNSEYALTEIQAPNGHTLSNDQWIIKVSDTGVVTINNKKDGITIEGNTIHYTIENQFKKLLIATEKYSKENNEQLNGARLTLRKYEDSWNGTGTIVGEPDDLIANDVTSTKSLTPGFYSLQETVTPTGYKVDDTIFKFQVDIEGNLKDEQGTIIQRDTLPSSDGWYLSNDNNKKVFVFAKYNQLRQFEFSILKKDAQTNQKLAGAVFEVRKQGEDQLLAKLTTNSEGTGKFIADDSDDLFLFKPGTYLIKEVAAPEGFVVLEEIFKVVISDTGIVTVNYGNQAMNEEAIEVVLKDESNNTIEVTIANTPKGLLPATGGQGRKVFVISSLLVVGIGIVIGGYYVYRNRKELE</sequence>
<dbReference type="SUPFAM" id="SSF49478">
    <property type="entry name" value="Cna protein B-type domain"/>
    <property type="match status" value="1"/>
</dbReference>
<evidence type="ECO:0000313" key="5">
    <source>
        <dbReference type="Proteomes" id="UP000664701"/>
    </source>
</evidence>
<keyword evidence="2" id="KW-0472">Membrane</keyword>
<organism evidence="4 5">
    <name type="scientific">Candidatus Enterococcus lowellii</name>
    <dbReference type="NCBI Taxonomy" id="2230877"/>
    <lineage>
        <taxon>Bacteria</taxon>
        <taxon>Bacillati</taxon>
        <taxon>Bacillota</taxon>
        <taxon>Bacilli</taxon>
        <taxon>Lactobacillales</taxon>
        <taxon>Enterococcaceae</taxon>
        <taxon>Enterococcus</taxon>
    </lineage>
</organism>
<gene>
    <name evidence="4" type="ORF">DOK78_002284</name>
</gene>
<dbReference type="RefSeq" id="WP_207940241.1">
    <property type="nucleotide sequence ID" value="NZ_CP147251.1"/>
</dbReference>
<dbReference type="Proteomes" id="UP000664701">
    <property type="component" value="Chromosome"/>
</dbReference>
<evidence type="ECO:0000259" key="3">
    <source>
        <dbReference type="PROSITE" id="PS50234"/>
    </source>
</evidence>
<accession>A0ABZ2ST76</accession>
<dbReference type="Gene3D" id="2.60.40.2110">
    <property type="match status" value="1"/>
</dbReference>
<dbReference type="Gene3D" id="2.60.40.10">
    <property type="entry name" value="Immunoglobulins"/>
    <property type="match status" value="3"/>
</dbReference>
<feature type="region of interest" description="Disordered" evidence="1">
    <location>
        <begin position="173"/>
        <end position="245"/>
    </location>
</feature>
<feature type="compositionally biased region" description="Polar residues" evidence="1">
    <location>
        <begin position="231"/>
        <end position="245"/>
    </location>
</feature>
<dbReference type="Gene3D" id="3.40.50.410">
    <property type="entry name" value="von Willebrand factor, type A domain"/>
    <property type="match status" value="1"/>
</dbReference>
<feature type="compositionally biased region" description="Low complexity" evidence="1">
    <location>
        <begin position="173"/>
        <end position="183"/>
    </location>
</feature>
<dbReference type="InterPro" id="IPR002035">
    <property type="entry name" value="VWF_A"/>
</dbReference>
<keyword evidence="5" id="KW-1185">Reference proteome</keyword>
<dbReference type="EMBL" id="CP147251">
    <property type="protein sequence ID" value="WYJ77646.1"/>
    <property type="molecule type" value="Genomic_DNA"/>
</dbReference>
<feature type="domain" description="VWFA" evidence="3">
    <location>
        <begin position="358"/>
        <end position="489"/>
    </location>
</feature>
<dbReference type="Pfam" id="PF21426">
    <property type="entry name" value="GBS104-like_Ig"/>
    <property type="match status" value="1"/>
</dbReference>
<dbReference type="CDD" id="cd00198">
    <property type="entry name" value="vWFA"/>
    <property type="match status" value="1"/>
</dbReference>
<dbReference type="PROSITE" id="PS50234">
    <property type="entry name" value="VWFA"/>
    <property type="match status" value="1"/>
</dbReference>
<dbReference type="Pfam" id="PF17802">
    <property type="entry name" value="SpaA"/>
    <property type="match status" value="3"/>
</dbReference>
<dbReference type="InterPro" id="IPR041033">
    <property type="entry name" value="SpaA_PFL_dom_1"/>
</dbReference>